<proteinExistence type="predicted"/>
<dbReference type="VEuPathDB" id="PlasmoDB:PfSD01_120005700"/>
<dbReference type="VEuPathDB" id="PlasmoDB:PfGB4_000010800"/>
<organism evidence="2">
    <name type="scientific">Plasmodium falciparum</name>
    <name type="common">malaria parasite P. falciparum</name>
    <dbReference type="NCBI Taxonomy" id="5833"/>
    <lineage>
        <taxon>Eukaryota</taxon>
        <taxon>Sar</taxon>
        <taxon>Alveolata</taxon>
        <taxon>Apicomplexa</taxon>
        <taxon>Aconoidasida</taxon>
        <taxon>Haemosporida</taxon>
        <taxon>Plasmodiidae</taxon>
        <taxon>Plasmodium</taxon>
        <taxon>Plasmodium (Laverania)</taxon>
    </lineage>
</organism>
<dbReference type="AlphaFoldDB" id="Q2XRB0"/>
<dbReference type="VEuPathDB" id="PlasmoDB:PfTG01_090005600"/>
<keyword evidence="1" id="KW-0812">Transmembrane</keyword>
<name>Q2XRB0_PLAFA</name>
<sequence length="331" mass="36749">KIPTTRSLSECELYAPVNYYSDPQMKSVIDNFNKQTQQRLHEYDDRMIEKRKQCKDQCDKEIQKIILKDKLDKELTEKFATLHTDIQNDAIPTCVCEKSVADKVEKGCLRCGYGLGSVAPNVGLIGSVAIGAWKNAAIATATKYATAKGLAFGKFVGEAAGKKAVMGALKKYFFTETLGIHSLDSYFTKGYYFDIKELAQTLYNGRDAVCSATMITLPVDKCKQINIGIGTMLPNDQRAAPGLEPVIKKLSELVEQADQAVAHVTETTTKEATAAAIETTQKGIIDASSYNWYATIGYSVLAILIIVLIMLIIYKILRYRRKKKNEEKTPI</sequence>
<accession>Q2XRB0</accession>
<evidence type="ECO:0000313" key="2">
    <source>
        <dbReference type="EMBL" id="ABB72323.1"/>
    </source>
</evidence>
<feature type="non-terminal residue" evidence="2">
    <location>
        <position position="1"/>
    </location>
</feature>
<protein>
    <submittedName>
        <fullName evidence="2">RIFIN</fullName>
    </submittedName>
</protein>
<dbReference type="InterPro" id="IPR006373">
    <property type="entry name" value="VSA_Rifin"/>
</dbReference>
<dbReference type="VEuPathDB" id="PlasmoDB:PfGA01_140006300"/>
<dbReference type="VEuPathDB" id="PlasmoDB:PfCD01_140086200"/>
<reference evidence="2" key="1">
    <citation type="journal article" date="2006" name="Mol. Biochem. Parasitol.">
        <title>Extense variant gene family repertoire overlap in Western Amazon Plasmodium falciparum isolates.</title>
        <authorList>
            <person name="Albrecht L."/>
            <person name="Merino E.F."/>
            <person name="Hoffmann E.H."/>
            <person name="Ferreira M.U."/>
            <person name="de Mattos Ferreira R.G."/>
            <person name="Osakabe A.L."/>
            <person name="Dalla Martha R.C."/>
            <person name="Ramharter M."/>
            <person name="Durham A.M."/>
            <person name="Ferreira J.E."/>
            <person name="Del Portillo H.A."/>
            <person name="Wunderlich G."/>
        </authorList>
    </citation>
    <scope>NUCLEOTIDE SEQUENCE</scope>
    <source>
        <strain evidence="2">Pf1235_70</strain>
    </source>
</reference>
<dbReference type="VEuPathDB" id="PlasmoDB:PfNF54_140005200"/>
<dbReference type="VEuPathDB" id="PlasmoDB:PfNF166_100005600"/>
<dbReference type="VEuPathDB" id="PlasmoDB:PfKH02_100045100"/>
<keyword evidence="1" id="KW-0472">Membrane</keyword>
<dbReference type="VEuPathDB" id="PlasmoDB:PfKE01_070005300"/>
<dbReference type="VEuPathDB" id="PlasmoDB:PfML01_000087300"/>
<dbReference type="VEuPathDB" id="PlasmoDB:PfGN01_090005900"/>
<dbReference type="NCBIfam" id="TIGR01477">
    <property type="entry name" value="RIFIN"/>
    <property type="match status" value="1"/>
</dbReference>
<dbReference type="VEuPathDB" id="PlasmoDB:Pf7G8_040030700"/>
<gene>
    <name evidence="2" type="primary">rif</name>
</gene>
<dbReference type="EMBL" id="DQ265332">
    <property type="protein sequence ID" value="ABB72323.1"/>
    <property type="molecule type" value="Genomic_DNA"/>
</dbReference>
<dbReference type="VEuPathDB" id="PlasmoDB:PfSN01_100045400"/>
<dbReference type="VEuPathDB" id="PlasmoDB:PfHB3_140005900"/>
<dbReference type="VEuPathDB" id="PlasmoDB:PfDd2_060005100"/>
<evidence type="ECO:0000256" key="1">
    <source>
        <dbReference type="SAM" id="Phobius"/>
    </source>
</evidence>
<dbReference type="VEuPathDB" id="PlasmoDB:PF3D7_1400200"/>
<dbReference type="VEuPathDB" id="PlasmoDB:PfKH01_010006300"/>
<dbReference type="Pfam" id="PF02009">
    <property type="entry name" value="RIFIN"/>
    <property type="match status" value="1"/>
</dbReference>
<keyword evidence="1" id="KW-1133">Transmembrane helix</keyword>
<feature type="transmembrane region" description="Helical" evidence="1">
    <location>
        <begin position="292"/>
        <end position="314"/>
    </location>
</feature>
<dbReference type="VEuPathDB" id="PlasmoDB:PfIT_010005100"/>
<dbReference type="VEuPathDB" id="PlasmoDB:PfNF135_020006700"/>
<feature type="non-terminal residue" evidence="2">
    <location>
        <position position="331"/>
    </location>
</feature>
<dbReference type="VEuPathDB" id="PlasmoDB:Pf7G8-2_000118500"/>